<gene>
    <name evidence="2" type="ORF">CIPAW_06G124000</name>
</gene>
<reference evidence="2" key="1">
    <citation type="submission" date="2020-12" db="EMBL/GenBank/DDBJ databases">
        <title>WGS assembly of Carya illinoinensis cv. Pawnee.</title>
        <authorList>
            <person name="Platts A."/>
            <person name="Shu S."/>
            <person name="Wright S."/>
            <person name="Barry K."/>
            <person name="Edger P."/>
            <person name="Pires J.C."/>
            <person name="Schmutz J."/>
        </authorList>
    </citation>
    <scope>NUCLEOTIDE SEQUENCE</scope>
    <source>
        <tissue evidence="2">Leaf</tissue>
    </source>
</reference>
<proteinExistence type="predicted"/>
<sequence>MVVEEENTGELSGGVKVSPVDSGSTIAGVEDEGLEGRVERGQEREIGWVFRVLVSGMDRGSLWLPPPLLLARHFSEFTDLRYIGLGICDPCRGRGATCADGGLCERFNF</sequence>
<keyword evidence="3" id="KW-1185">Reference proteome</keyword>
<dbReference type="AlphaFoldDB" id="A0A8T1QAS2"/>
<accession>A0A8T1QAS2</accession>
<dbReference type="EMBL" id="CM031814">
    <property type="protein sequence ID" value="KAG6651600.1"/>
    <property type="molecule type" value="Genomic_DNA"/>
</dbReference>
<organism evidence="2 3">
    <name type="scientific">Carya illinoinensis</name>
    <name type="common">Pecan</name>
    <dbReference type="NCBI Taxonomy" id="32201"/>
    <lineage>
        <taxon>Eukaryota</taxon>
        <taxon>Viridiplantae</taxon>
        <taxon>Streptophyta</taxon>
        <taxon>Embryophyta</taxon>
        <taxon>Tracheophyta</taxon>
        <taxon>Spermatophyta</taxon>
        <taxon>Magnoliopsida</taxon>
        <taxon>eudicotyledons</taxon>
        <taxon>Gunneridae</taxon>
        <taxon>Pentapetalae</taxon>
        <taxon>rosids</taxon>
        <taxon>fabids</taxon>
        <taxon>Fagales</taxon>
        <taxon>Juglandaceae</taxon>
        <taxon>Carya</taxon>
    </lineage>
</organism>
<comment type="caution">
    <text evidence="2">The sequence shown here is derived from an EMBL/GenBank/DDBJ whole genome shotgun (WGS) entry which is preliminary data.</text>
</comment>
<evidence type="ECO:0000313" key="2">
    <source>
        <dbReference type="EMBL" id="KAG6651600.1"/>
    </source>
</evidence>
<evidence type="ECO:0000256" key="1">
    <source>
        <dbReference type="SAM" id="MobiDB-lite"/>
    </source>
</evidence>
<protein>
    <submittedName>
        <fullName evidence="2">Uncharacterized protein</fullName>
    </submittedName>
</protein>
<feature type="region of interest" description="Disordered" evidence="1">
    <location>
        <begin position="1"/>
        <end position="37"/>
    </location>
</feature>
<dbReference type="Proteomes" id="UP000811609">
    <property type="component" value="Chromosome 6"/>
</dbReference>
<evidence type="ECO:0000313" key="3">
    <source>
        <dbReference type="Proteomes" id="UP000811609"/>
    </source>
</evidence>
<name>A0A8T1QAS2_CARIL</name>